<dbReference type="PANTHER" id="PTHR43155:SF2">
    <property type="entry name" value="CYCLIC DI-GMP PHOSPHODIESTERASE PA4108"/>
    <property type="match status" value="1"/>
</dbReference>
<dbReference type="RefSeq" id="WP_072989696.1">
    <property type="nucleotide sequence ID" value="NZ_FQZB01000013.1"/>
</dbReference>
<dbReference type="SMART" id="SM00471">
    <property type="entry name" value="HDc"/>
    <property type="match status" value="1"/>
</dbReference>
<dbReference type="AlphaFoldDB" id="A0A1M6PAA9"/>
<dbReference type="InterPro" id="IPR037522">
    <property type="entry name" value="HD_GYP_dom"/>
</dbReference>
<dbReference type="EMBL" id="FQZB01000013">
    <property type="protein sequence ID" value="SHK04867.1"/>
    <property type="molecule type" value="Genomic_DNA"/>
</dbReference>
<dbReference type="InterPro" id="IPR003607">
    <property type="entry name" value="HD/PDEase_dom"/>
</dbReference>
<dbReference type="Pfam" id="PF13487">
    <property type="entry name" value="HD_5"/>
    <property type="match status" value="1"/>
</dbReference>
<gene>
    <name evidence="2" type="ORF">SAMN02745163_03086</name>
</gene>
<evidence type="ECO:0000313" key="3">
    <source>
        <dbReference type="Proteomes" id="UP000184310"/>
    </source>
</evidence>
<protein>
    <submittedName>
        <fullName evidence="2">HD-GYP domain, c-di-GMP phosphodiesterase class II (Or its inactivated variant)</fullName>
    </submittedName>
</protein>
<keyword evidence="3" id="KW-1185">Reference proteome</keyword>
<dbReference type="Gene3D" id="1.10.3210.10">
    <property type="entry name" value="Hypothetical protein af1432"/>
    <property type="match status" value="1"/>
</dbReference>
<feature type="domain" description="HD-GYP" evidence="1">
    <location>
        <begin position="116"/>
        <end position="312"/>
    </location>
</feature>
<organism evidence="2 3">
    <name type="scientific">Clostridium cavendishii DSM 21758</name>
    <dbReference type="NCBI Taxonomy" id="1121302"/>
    <lineage>
        <taxon>Bacteria</taxon>
        <taxon>Bacillati</taxon>
        <taxon>Bacillota</taxon>
        <taxon>Clostridia</taxon>
        <taxon>Eubacteriales</taxon>
        <taxon>Clostridiaceae</taxon>
        <taxon>Clostridium</taxon>
    </lineage>
</organism>
<reference evidence="2 3" key="1">
    <citation type="submission" date="2016-11" db="EMBL/GenBank/DDBJ databases">
        <authorList>
            <person name="Jaros S."/>
            <person name="Januszkiewicz K."/>
            <person name="Wedrychowicz H."/>
        </authorList>
    </citation>
    <scope>NUCLEOTIDE SEQUENCE [LARGE SCALE GENOMIC DNA]</scope>
    <source>
        <strain evidence="2 3">DSM 21758</strain>
    </source>
</reference>
<accession>A0A1M6PAA9</accession>
<proteinExistence type="predicted"/>
<evidence type="ECO:0000259" key="1">
    <source>
        <dbReference type="PROSITE" id="PS51832"/>
    </source>
</evidence>
<dbReference type="CDD" id="cd00077">
    <property type="entry name" value="HDc"/>
    <property type="match status" value="1"/>
</dbReference>
<dbReference type="OrthoDB" id="9804747at2"/>
<evidence type="ECO:0000313" key="2">
    <source>
        <dbReference type="EMBL" id="SHK04867.1"/>
    </source>
</evidence>
<dbReference type="Proteomes" id="UP000184310">
    <property type="component" value="Unassembled WGS sequence"/>
</dbReference>
<dbReference type="SUPFAM" id="SSF109604">
    <property type="entry name" value="HD-domain/PDEase-like"/>
    <property type="match status" value="1"/>
</dbReference>
<name>A0A1M6PAA9_9CLOT</name>
<dbReference type="STRING" id="1121302.SAMN02745163_03086"/>
<dbReference type="PROSITE" id="PS51832">
    <property type="entry name" value="HD_GYP"/>
    <property type="match status" value="1"/>
</dbReference>
<dbReference type="PANTHER" id="PTHR43155">
    <property type="entry name" value="CYCLIC DI-GMP PHOSPHODIESTERASE PA4108-RELATED"/>
    <property type="match status" value="1"/>
</dbReference>
<sequence length="353" mass="39994">MELITKLNPSDLKPGMILAKDIIINGIKLLNGGIEITPVLIEKLKTNYPLNYIYIYDENNPENKKLFENRNSVRLKKSQKKFKVLSTATENIFKKTKENDLIDMIDVRNICDSMLKELNDSGPVIKNIIEGQQIDEYLFRHSLNVSSLSALIGKWLKLDNQDIILLSYSGMLHDIGKCKIPSKILNKPGAFLPEERAICNTHAQYSYELVKKIPFLDKSVALAVLLHHEREDGSGYPLGIKSDKIPLFAKIVAIADIFDAMTSNRVYRGKLCPLDVLDSIKYEIFGKLDPAIASLFINNILNYYIGEIVQLNTGELGKIIKIDINNIPNPWIEMNGKLIDLAKEKNLIIRDIL</sequence>